<keyword evidence="1" id="KW-0732">Signal</keyword>
<feature type="chain" id="PRO_5026739860" evidence="1">
    <location>
        <begin position="28"/>
        <end position="324"/>
    </location>
</feature>
<feature type="signal peptide" evidence="1">
    <location>
        <begin position="1"/>
        <end position="27"/>
    </location>
</feature>
<gene>
    <name evidence="2" type="ORF">GL284_14375</name>
</gene>
<dbReference type="NCBIfam" id="TIGR02122">
    <property type="entry name" value="TRAP_TAXI"/>
    <property type="match status" value="1"/>
</dbReference>
<dbReference type="PANTHER" id="PTHR42941:SF1">
    <property type="entry name" value="SLL1037 PROTEIN"/>
    <property type="match status" value="1"/>
</dbReference>
<sequence length="324" mass="34209">MRAGLLGLSMLRLVLALAMGLGVSAQAQDLRLYTLGSGDVSGSYYAAATALCDATNRVERGHLRCSPEATPGSIYNLSALRNGQLDFALVQSDVQHMAMTADGPFKTAPPFNDLRSVTSLYPEALTILARPGARILSLKGLLGKRVDIGLPASGRQATALRLFDALGYDRNDFMALLELSAGSGLDELCAGRIDAMVLITGHPNAGVARAISECDARLVTVSGPDIRAFLEANPDYVYASIPRGLYGKKGRAMTFAVMATLVTRADMDDDIVGALVRNTLDNLLVVGISAPVLDALSPNAMRSTGLSAPMHPAAQIAFDQYNPQ</sequence>
<dbReference type="AlphaFoldDB" id="A0A6L6IY86"/>
<evidence type="ECO:0000313" key="2">
    <source>
        <dbReference type="EMBL" id="MTH65456.1"/>
    </source>
</evidence>
<dbReference type="Pfam" id="PF16868">
    <property type="entry name" value="NMT1_3"/>
    <property type="match status" value="1"/>
</dbReference>
<dbReference type="EMBL" id="WMII01000013">
    <property type="protein sequence ID" value="MTH65456.1"/>
    <property type="molecule type" value="Genomic_DNA"/>
</dbReference>
<dbReference type="Proteomes" id="UP000478740">
    <property type="component" value="Unassembled WGS sequence"/>
</dbReference>
<dbReference type="Gene3D" id="3.40.190.10">
    <property type="entry name" value="Periplasmic binding protein-like II"/>
    <property type="match status" value="2"/>
</dbReference>
<organism evidence="2 3">
    <name type="scientific">Paracoccus shanxieyensis</name>
    <dbReference type="NCBI Taxonomy" id="2675752"/>
    <lineage>
        <taxon>Bacteria</taxon>
        <taxon>Pseudomonadati</taxon>
        <taxon>Pseudomonadota</taxon>
        <taxon>Alphaproteobacteria</taxon>
        <taxon>Rhodobacterales</taxon>
        <taxon>Paracoccaceae</taxon>
        <taxon>Paracoccus</taxon>
    </lineage>
</organism>
<protein>
    <submittedName>
        <fullName evidence="2">TAXI family TRAP transporter solute-binding subunit</fullName>
    </submittedName>
</protein>
<dbReference type="InterPro" id="IPR011852">
    <property type="entry name" value="TRAP_TAXI"/>
</dbReference>
<keyword evidence="3" id="KW-1185">Reference proteome</keyword>
<comment type="caution">
    <text evidence="2">The sequence shown here is derived from an EMBL/GenBank/DDBJ whole genome shotgun (WGS) entry which is preliminary data.</text>
</comment>
<proteinExistence type="predicted"/>
<evidence type="ECO:0000256" key="1">
    <source>
        <dbReference type="SAM" id="SignalP"/>
    </source>
</evidence>
<evidence type="ECO:0000313" key="3">
    <source>
        <dbReference type="Proteomes" id="UP000478740"/>
    </source>
</evidence>
<dbReference type="SUPFAM" id="SSF53850">
    <property type="entry name" value="Periplasmic binding protein-like II"/>
    <property type="match status" value="1"/>
</dbReference>
<accession>A0A6L6IY86</accession>
<name>A0A6L6IY86_9RHOB</name>
<reference evidence="2 3" key="1">
    <citation type="submission" date="2019-11" db="EMBL/GenBank/DDBJ databases">
        <authorList>
            <person name="Dong K."/>
        </authorList>
    </citation>
    <scope>NUCLEOTIDE SEQUENCE [LARGE SCALE GENOMIC DNA]</scope>
    <source>
        <strain evidence="2 3">DK608</strain>
    </source>
</reference>
<dbReference type="PANTHER" id="PTHR42941">
    <property type="entry name" value="SLL1037 PROTEIN"/>
    <property type="match status" value="1"/>
</dbReference>